<dbReference type="EMBL" id="RSAS01000265">
    <property type="protein sequence ID" value="RRR74507.1"/>
    <property type="molecule type" value="Genomic_DNA"/>
</dbReference>
<dbReference type="Proteomes" id="UP000280307">
    <property type="component" value="Unassembled WGS sequence"/>
</dbReference>
<sequence>MFSPMVIVLLLGFASFAWLAIYLALRMMQPNPLIISGAVGLGGLAIFFGADAIKHATTSYDLYVAVHRWTFWSAFVPIALWLHFCSLLYRQVREARPPPWDGALRALVVAAYGLALLLSGLGGATDQLVDYQTITAQPDATFRIAAGPWYPMTIAFNTLLSIGGLFCLLQARRCVSANNWSGRKTLLLQLHLLIGGGLLFWAGSLWLPLGFWLNISRIPGILLVYAGLLVLGYAVAHTGLLFAGQNTQRDFGYSLTAILFLILLYLGVIAAVGQLNVLGTLSIILLVIATHSAFDLGRNILDRLFFTAEEQQARREARDYASVLGTQPVDLRGLTRAEVAPQLLDCAPLPAAEQVEASTAGLPPRATPLPSSSMAPTDPPTAAADLPCSDTPAAEPAPALTKEFKQSVRRAITDLKSPPQLAQSPLLALPLVTARLAHEQRPDHRLNRAAILRELLLSYIEALRPTDQAAPPASDAWRFYNVLYYPYVREISRKAALSELRRLEATGANSDPHVAELRTVLDWLANVEEATFYKWQRRASDIIAISLWEDNQTGVTKMCR</sequence>
<proteinExistence type="predicted"/>
<feature type="transmembrane region" description="Helical" evidence="2">
    <location>
        <begin position="221"/>
        <end position="244"/>
    </location>
</feature>
<feature type="transmembrane region" description="Helical" evidence="2">
    <location>
        <begin position="190"/>
        <end position="215"/>
    </location>
</feature>
<feature type="transmembrane region" description="Helical" evidence="2">
    <location>
        <begin position="149"/>
        <end position="169"/>
    </location>
</feature>
<feature type="transmembrane region" description="Helical" evidence="2">
    <location>
        <begin position="102"/>
        <end position="121"/>
    </location>
</feature>
<evidence type="ECO:0000256" key="2">
    <source>
        <dbReference type="SAM" id="Phobius"/>
    </source>
</evidence>
<name>A0A426U3Q8_9CHLR</name>
<protein>
    <recommendedName>
        <fullName evidence="5">Histidine kinase N-terminal 7TM region domain-containing protein</fullName>
    </recommendedName>
</protein>
<evidence type="ECO:0000313" key="4">
    <source>
        <dbReference type="Proteomes" id="UP000280307"/>
    </source>
</evidence>
<reference evidence="3 4" key="1">
    <citation type="submission" date="2018-12" db="EMBL/GenBank/DDBJ databases">
        <title>Genome Sequence of Candidatus Viridilinea halotolerans isolated from saline sulfide-rich spring.</title>
        <authorList>
            <person name="Grouzdev D.S."/>
            <person name="Burganskaya E.I."/>
            <person name="Krutkina M.S."/>
            <person name="Sukhacheva M.V."/>
            <person name="Gorlenko V.M."/>
        </authorList>
    </citation>
    <scope>NUCLEOTIDE SEQUENCE [LARGE SCALE GENOMIC DNA]</scope>
    <source>
        <strain evidence="3">Chok-6</strain>
    </source>
</reference>
<keyword evidence="2" id="KW-0812">Transmembrane</keyword>
<feature type="transmembrane region" description="Helical" evidence="2">
    <location>
        <begin position="6"/>
        <end position="25"/>
    </location>
</feature>
<organism evidence="3 4">
    <name type="scientific">Candidatus Viridilinea halotolerans</name>
    <dbReference type="NCBI Taxonomy" id="2491704"/>
    <lineage>
        <taxon>Bacteria</taxon>
        <taxon>Bacillati</taxon>
        <taxon>Chloroflexota</taxon>
        <taxon>Chloroflexia</taxon>
        <taxon>Chloroflexales</taxon>
        <taxon>Chloroflexineae</taxon>
        <taxon>Oscillochloridaceae</taxon>
        <taxon>Candidatus Viridilinea</taxon>
    </lineage>
</organism>
<feature type="transmembrane region" description="Helical" evidence="2">
    <location>
        <begin position="32"/>
        <end position="50"/>
    </location>
</feature>
<evidence type="ECO:0000256" key="1">
    <source>
        <dbReference type="SAM" id="MobiDB-lite"/>
    </source>
</evidence>
<feature type="transmembrane region" description="Helical" evidence="2">
    <location>
        <begin position="277"/>
        <end position="294"/>
    </location>
</feature>
<evidence type="ECO:0008006" key="5">
    <source>
        <dbReference type="Google" id="ProtNLM"/>
    </source>
</evidence>
<keyword evidence="2" id="KW-1133">Transmembrane helix</keyword>
<evidence type="ECO:0000313" key="3">
    <source>
        <dbReference type="EMBL" id="RRR74507.1"/>
    </source>
</evidence>
<dbReference type="AlphaFoldDB" id="A0A426U3Q8"/>
<comment type="caution">
    <text evidence="3">The sequence shown here is derived from an EMBL/GenBank/DDBJ whole genome shotgun (WGS) entry which is preliminary data.</text>
</comment>
<feature type="transmembrane region" description="Helical" evidence="2">
    <location>
        <begin position="70"/>
        <end position="90"/>
    </location>
</feature>
<keyword evidence="2" id="KW-0472">Membrane</keyword>
<gene>
    <name evidence="3" type="ORF">EI684_06905</name>
</gene>
<accession>A0A426U3Q8</accession>
<feature type="transmembrane region" description="Helical" evidence="2">
    <location>
        <begin position="251"/>
        <end position="271"/>
    </location>
</feature>
<feature type="region of interest" description="Disordered" evidence="1">
    <location>
        <begin position="355"/>
        <end position="395"/>
    </location>
</feature>